<evidence type="ECO:0000256" key="1">
    <source>
        <dbReference type="ARBA" id="ARBA00006091"/>
    </source>
</evidence>
<dbReference type="PANTHER" id="PTHR28518:SF1">
    <property type="entry name" value="TRNA-SPLICING ENDONUCLEASE SUBUNIT SEN15"/>
    <property type="match status" value="1"/>
</dbReference>
<comment type="similarity">
    <text evidence="1">Belongs to the SEN15 family.</text>
</comment>
<dbReference type="InterPro" id="IPR011856">
    <property type="entry name" value="tRNA_endonuc-like_dom_sf"/>
</dbReference>
<dbReference type="GO" id="GO:0000213">
    <property type="term" value="F:tRNA-intron lyase activity"/>
    <property type="evidence" value="ECO:0007669"/>
    <property type="project" value="TreeGrafter"/>
</dbReference>
<sequence length="108" mass="12066">MSLAQQVCTHLVHYNLWTGVAEQSTNGHVLLCGYPPYKLDEQDGANEKEWVVPCSMDADVTLDTVEEWFKCAAANGPRPRRLTLALANDDGSVVYYFVHDGVARPRQN</sequence>
<dbReference type="KEGG" id="clus:A9F13_01g00693"/>
<dbReference type="GO" id="GO:0000214">
    <property type="term" value="C:tRNA-intron endonuclease complex"/>
    <property type="evidence" value="ECO:0007669"/>
    <property type="project" value="InterPro"/>
</dbReference>
<organism evidence="4 5">
    <name type="scientific">Clavispora lusitaniae</name>
    <name type="common">Candida lusitaniae</name>
    <dbReference type="NCBI Taxonomy" id="36911"/>
    <lineage>
        <taxon>Eukaryota</taxon>
        <taxon>Fungi</taxon>
        <taxon>Dikarya</taxon>
        <taxon>Ascomycota</taxon>
        <taxon>Saccharomycotina</taxon>
        <taxon>Pichiomycetes</taxon>
        <taxon>Metschnikowiaceae</taxon>
        <taxon>Clavispora</taxon>
    </lineage>
</organism>
<comment type="caution">
    <text evidence="4">The sequence shown here is derived from an EMBL/GenBank/DDBJ whole genome shotgun (WGS) entry which is preliminary data.</text>
</comment>
<dbReference type="Proteomes" id="UP000195602">
    <property type="component" value="Unassembled WGS sequence"/>
</dbReference>
<keyword evidence="4" id="KW-0378">Hydrolase</keyword>
<name>A0AA91Q3Q9_CLALS</name>
<evidence type="ECO:0000259" key="3">
    <source>
        <dbReference type="Pfam" id="PF09631"/>
    </source>
</evidence>
<keyword evidence="4" id="KW-0255">Endonuclease</keyword>
<dbReference type="PANTHER" id="PTHR28518">
    <property type="entry name" value="TRNA-SPLICING ENDONUCLEASE SUBUNIT SEN15"/>
    <property type="match status" value="1"/>
</dbReference>
<dbReference type="GO" id="GO:0000379">
    <property type="term" value="P:tRNA-type intron splice site recognition and cleavage"/>
    <property type="evidence" value="ECO:0007669"/>
    <property type="project" value="InterPro"/>
</dbReference>
<keyword evidence="2" id="KW-0819">tRNA processing</keyword>
<keyword evidence="4" id="KW-0540">Nuclease</keyword>
<feature type="domain" description="tRNA-splicing endonuclease subunit Sen15" evidence="3">
    <location>
        <begin position="6"/>
        <end position="108"/>
    </location>
</feature>
<proteinExistence type="inferred from homology"/>
<gene>
    <name evidence="4" type="ORF">A9F13_01g00693</name>
</gene>
<dbReference type="InterPro" id="IPR036167">
    <property type="entry name" value="tRNA_intron_Endo_cat-like_sf"/>
</dbReference>
<dbReference type="AlphaFoldDB" id="A0AA91Q3Q9"/>
<dbReference type="SUPFAM" id="SSF53032">
    <property type="entry name" value="tRNA-intron endonuclease catalytic domain-like"/>
    <property type="match status" value="1"/>
</dbReference>
<dbReference type="Gene3D" id="3.40.1350.10">
    <property type="match status" value="1"/>
</dbReference>
<evidence type="ECO:0000313" key="5">
    <source>
        <dbReference type="Proteomes" id="UP000195602"/>
    </source>
</evidence>
<dbReference type="EMBL" id="LYUB02000001">
    <property type="protein sequence ID" value="OVF10673.1"/>
    <property type="molecule type" value="Genomic_DNA"/>
</dbReference>
<dbReference type="InterPro" id="IPR018593">
    <property type="entry name" value="tRNA-endonuc_su_Sen15"/>
</dbReference>
<reference evidence="4 5" key="1">
    <citation type="submission" date="2017-04" db="EMBL/GenBank/DDBJ databases">
        <title>Draft genome of the yeast Clavispora lusitaniae type strain CBS 6936.</title>
        <authorList>
            <person name="Durrens P."/>
            <person name="Klopp C."/>
            <person name="Biteau N."/>
            <person name="Fitton-Ouhabi V."/>
            <person name="Dementhon K."/>
            <person name="Accoceberry I."/>
            <person name="Sherman D.J."/>
            <person name="Noel T."/>
        </authorList>
    </citation>
    <scope>NUCLEOTIDE SEQUENCE [LARGE SCALE GENOMIC DNA]</scope>
    <source>
        <strain evidence="4 5">CBS 6936</strain>
    </source>
</reference>
<protein>
    <submittedName>
        <fullName evidence="4">tRNA-splicing endonuclease subunit</fullName>
    </submittedName>
</protein>
<dbReference type="GO" id="GO:0003676">
    <property type="term" value="F:nucleic acid binding"/>
    <property type="evidence" value="ECO:0007669"/>
    <property type="project" value="InterPro"/>
</dbReference>
<accession>A0AA91Q3Q9</accession>
<dbReference type="InterPro" id="IPR042777">
    <property type="entry name" value="Sen15_fungi"/>
</dbReference>
<dbReference type="Pfam" id="PF09631">
    <property type="entry name" value="Sen15"/>
    <property type="match status" value="1"/>
</dbReference>
<evidence type="ECO:0000313" key="4">
    <source>
        <dbReference type="EMBL" id="OVF10673.1"/>
    </source>
</evidence>
<evidence type="ECO:0000256" key="2">
    <source>
        <dbReference type="ARBA" id="ARBA00022694"/>
    </source>
</evidence>